<organism evidence="3 4">
    <name type="scientific">Mytilus edulis</name>
    <name type="common">Blue mussel</name>
    <dbReference type="NCBI Taxonomy" id="6550"/>
    <lineage>
        <taxon>Eukaryota</taxon>
        <taxon>Metazoa</taxon>
        <taxon>Spiralia</taxon>
        <taxon>Lophotrochozoa</taxon>
        <taxon>Mollusca</taxon>
        <taxon>Bivalvia</taxon>
        <taxon>Autobranchia</taxon>
        <taxon>Pteriomorphia</taxon>
        <taxon>Mytilida</taxon>
        <taxon>Mytiloidea</taxon>
        <taxon>Mytilidae</taxon>
        <taxon>Mytilinae</taxon>
        <taxon>Mytilus</taxon>
    </lineage>
</organism>
<accession>A0A8S3SPV5</accession>
<dbReference type="EMBL" id="CAJPWZ010001791">
    <property type="protein sequence ID" value="CAG2223733.1"/>
    <property type="molecule type" value="Genomic_DNA"/>
</dbReference>
<feature type="region of interest" description="Disordered" evidence="1">
    <location>
        <begin position="732"/>
        <end position="753"/>
    </location>
</feature>
<reference evidence="3" key="1">
    <citation type="submission" date="2021-03" db="EMBL/GenBank/DDBJ databases">
        <authorList>
            <person name="Bekaert M."/>
        </authorList>
    </citation>
    <scope>NUCLEOTIDE SEQUENCE</scope>
</reference>
<dbReference type="PANTHER" id="PTHR46880">
    <property type="entry name" value="RAS-ASSOCIATING DOMAIN-CONTAINING PROTEIN"/>
    <property type="match status" value="1"/>
</dbReference>
<dbReference type="SUPFAM" id="SSF53098">
    <property type="entry name" value="Ribonuclease H-like"/>
    <property type="match status" value="1"/>
</dbReference>
<dbReference type="PANTHER" id="PTHR46880:SF9">
    <property type="entry name" value="ZINC FINGER PROTEIN 862"/>
    <property type="match status" value="1"/>
</dbReference>
<dbReference type="Pfam" id="PF05699">
    <property type="entry name" value="Dimer_Tnp_hAT"/>
    <property type="match status" value="1"/>
</dbReference>
<evidence type="ECO:0000259" key="2">
    <source>
        <dbReference type="Pfam" id="PF05699"/>
    </source>
</evidence>
<sequence length="854" mass="95133">MADTSKGWGFLKRTPSTDAKKQPSKYAKYEQNRSQRKVQESWKTGRPWLSIEKINNLMSCTWCEQQWTTAKLETLKSHETSNIHIKNRDIIAGKSKAADGMETEAMKCVESLNKAVMDKLSLLFRNAHALSLAGRPFSDFEWMSKLDQMKGLDVGKTYLNRKRAKEFTDSIAKVQMNTIKDNIQKAKFVSILSDGSTDASITEIEMIYTRVCVNGIVQVFFVNTAYVAKSDASGIIEAMKRSVEKLDVPWDDFTKKLVGMGSDGASVMLGCNNGVAAHLRRIQPVMVAVHCYAHKLELAFKDAIKHVPLDSKVTTCLLQGLYYLYHNSALNRSNLKDSFKSLGMKVVLPTRIGGTRWVGHLLRALINFMSGYQAIKKHLEQVCASATHKVSNSTSGKAKGLLKLITSRDIILYCHFMADIATILSRVSKVFQVRECCAADIHGIISETSMLINVYATKDGPYLSKAKQILNLNEETSSMRQRPGESFPAARRNLVAGLSVSLKNRFELDDIIQAMAIANFHTWPLPNSEADNTKEIEDFGDDHLPVILSHFETSLKNGAVDEIEAVLEWTALKSTLYASQSNEIQHLTWQRVNRMFPARYSNILAVMDLLLTIPGSSSECERGFRHMKSLKTTFRTCLSEDSLASQMCIKLHSPSIEAFDPVPAIRLWNAGGLRRPLYMDSKERNLIRVAKQSVNSDINERIATETESHHVDEEEDYLSVGAAADKEDLVQDDENGADSDHDDQFSDNEDYGNEGRVYRVMSNVPAKKLPAKKLVATAGILSEDAEFQLNTGIKERLGKKTSLQEVSSTTDDIDATRSGAVYNRLGPKKATKVSKKPASPVGVFGRLGKPVTST</sequence>
<name>A0A8S3SPV5_MYTED</name>
<feature type="domain" description="HAT C-terminal dimerisation" evidence="2">
    <location>
        <begin position="598"/>
        <end position="650"/>
    </location>
</feature>
<protein>
    <recommendedName>
        <fullName evidence="2">HAT C-terminal dimerisation domain-containing protein</fullName>
    </recommendedName>
</protein>
<evidence type="ECO:0000256" key="1">
    <source>
        <dbReference type="SAM" id="MobiDB-lite"/>
    </source>
</evidence>
<comment type="caution">
    <text evidence="3">The sequence shown here is derived from an EMBL/GenBank/DDBJ whole genome shotgun (WGS) entry which is preliminary data.</text>
</comment>
<evidence type="ECO:0000313" key="4">
    <source>
        <dbReference type="Proteomes" id="UP000683360"/>
    </source>
</evidence>
<gene>
    <name evidence="3" type="ORF">MEDL_36841</name>
</gene>
<feature type="region of interest" description="Disordered" evidence="1">
    <location>
        <begin position="827"/>
        <end position="854"/>
    </location>
</feature>
<keyword evidence="4" id="KW-1185">Reference proteome</keyword>
<dbReference type="AlphaFoldDB" id="A0A8S3SPV5"/>
<dbReference type="OrthoDB" id="10051404at2759"/>
<evidence type="ECO:0000313" key="3">
    <source>
        <dbReference type="EMBL" id="CAG2223733.1"/>
    </source>
</evidence>
<dbReference type="Proteomes" id="UP000683360">
    <property type="component" value="Unassembled WGS sequence"/>
</dbReference>
<dbReference type="InterPro" id="IPR008906">
    <property type="entry name" value="HATC_C_dom"/>
</dbReference>
<feature type="region of interest" description="Disordered" evidence="1">
    <location>
        <begin position="1"/>
        <end position="32"/>
    </location>
</feature>
<proteinExistence type="predicted"/>
<dbReference type="InterPro" id="IPR012337">
    <property type="entry name" value="RNaseH-like_sf"/>
</dbReference>
<dbReference type="GO" id="GO:0046983">
    <property type="term" value="F:protein dimerization activity"/>
    <property type="evidence" value="ECO:0007669"/>
    <property type="project" value="InterPro"/>
</dbReference>